<dbReference type="SMART" id="SM00326">
    <property type="entry name" value="SH3"/>
    <property type="match status" value="1"/>
</dbReference>
<dbReference type="Proteomes" id="UP000284657">
    <property type="component" value="Unassembled WGS sequence"/>
</dbReference>
<reference evidence="7 8" key="1">
    <citation type="submission" date="2018-07" db="EMBL/GenBank/DDBJ databases">
        <title>Genome sequencing of oomycete isolates from Chile give support for New Zealand origin for Phytophthora kernoviae and make available the first Nothophytophthora sp. genome.</title>
        <authorList>
            <person name="Studholme D.J."/>
            <person name="Sanfuentes E."/>
            <person name="Panda P."/>
            <person name="Hill R."/>
            <person name="Sambles C."/>
            <person name="Grant M."/>
            <person name="Williams N.M."/>
            <person name="Mcdougal R.L."/>
        </authorList>
    </citation>
    <scope>NUCLEOTIDE SEQUENCE [LARGE SCALE GENOMIC DNA]</scope>
    <source>
        <strain evidence="6">Chile6</strain>
        <strain evidence="5">Chile7</strain>
    </source>
</reference>
<evidence type="ECO:0000256" key="1">
    <source>
        <dbReference type="ARBA" id="ARBA00022443"/>
    </source>
</evidence>
<dbReference type="Proteomes" id="UP000277300">
    <property type="component" value="Unassembled WGS sequence"/>
</dbReference>
<dbReference type="InterPro" id="IPR001452">
    <property type="entry name" value="SH3_domain"/>
</dbReference>
<accession>A0A3F2S041</accession>
<dbReference type="InterPro" id="IPR036028">
    <property type="entry name" value="SH3-like_dom_sf"/>
</dbReference>
<protein>
    <recommendedName>
        <fullName evidence="4">SH3 domain-containing protein</fullName>
    </recommendedName>
</protein>
<evidence type="ECO:0000313" key="8">
    <source>
        <dbReference type="Proteomes" id="UP000284657"/>
    </source>
</evidence>
<evidence type="ECO:0000313" key="6">
    <source>
        <dbReference type="EMBL" id="RLN67724.1"/>
    </source>
</evidence>
<feature type="region of interest" description="Disordered" evidence="3">
    <location>
        <begin position="71"/>
        <end position="107"/>
    </location>
</feature>
<dbReference type="PROSITE" id="PS50002">
    <property type="entry name" value="SH3"/>
    <property type="match status" value="1"/>
</dbReference>
<dbReference type="PANTHER" id="PTHR45929:SF3">
    <property type="entry name" value="JAK PATHWAY SIGNAL TRANSDUCTION ADAPTOR MOLECULE"/>
    <property type="match status" value="1"/>
</dbReference>
<dbReference type="AlphaFoldDB" id="A0A3F2S041"/>
<evidence type="ECO:0000313" key="5">
    <source>
        <dbReference type="EMBL" id="RLN48197.1"/>
    </source>
</evidence>
<comment type="caution">
    <text evidence="6">The sequence shown here is derived from an EMBL/GenBank/DDBJ whole genome shotgun (WGS) entry which is preliminary data.</text>
</comment>
<evidence type="ECO:0000259" key="4">
    <source>
        <dbReference type="PROSITE" id="PS50002"/>
    </source>
</evidence>
<name>A0A3F2S041_9STRA</name>
<evidence type="ECO:0000256" key="2">
    <source>
        <dbReference type="PROSITE-ProRule" id="PRU00192"/>
    </source>
</evidence>
<keyword evidence="1 2" id="KW-0728">SH3 domain</keyword>
<gene>
    <name evidence="5" type="ORF">BBJ29_000301</name>
    <name evidence="6" type="ORF">BBP00_00001437</name>
</gene>
<dbReference type="InterPro" id="IPR050670">
    <property type="entry name" value="STAM"/>
</dbReference>
<dbReference type="EMBL" id="MBDO02000020">
    <property type="protein sequence ID" value="RLN67724.1"/>
    <property type="molecule type" value="Genomic_DNA"/>
</dbReference>
<dbReference type="PRINTS" id="PR00452">
    <property type="entry name" value="SH3DOMAIN"/>
</dbReference>
<feature type="compositionally biased region" description="Acidic residues" evidence="3">
    <location>
        <begin position="95"/>
        <end position="104"/>
    </location>
</feature>
<evidence type="ECO:0000256" key="3">
    <source>
        <dbReference type="SAM" id="MobiDB-lite"/>
    </source>
</evidence>
<dbReference type="CDD" id="cd00174">
    <property type="entry name" value="SH3"/>
    <property type="match status" value="1"/>
</dbReference>
<evidence type="ECO:0000313" key="7">
    <source>
        <dbReference type="Proteomes" id="UP000277300"/>
    </source>
</evidence>
<dbReference type="Pfam" id="PF00018">
    <property type="entry name" value="SH3_1"/>
    <property type="match status" value="1"/>
</dbReference>
<feature type="domain" description="SH3" evidence="4">
    <location>
        <begin position="1"/>
        <end position="58"/>
    </location>
</feature>
<proteinExistence type="predicted"/>
<sequence length="152" mass="17347">MQVIALFDYEPEHELGFRKGDVLRVLYVQDDGWWAGYNVDNVDIVGLFPSNYVQAQRVPILPQPKTAVVDAATTPRPPASSRQRIQQERRAIEPPELDNEEDEVPELRGEYRGHIGTVHQLRENLQEAELASEAVRDARRQVSFDKKLSLSV</sequence>
<dbReference type="OrthoDB" id="207120at2759"/>
<dbReference type="Gene3D" id="2.30.30.40">
    <property type="entry name" value="SH3 Domains"/>
    <property type="match status" value="1"/>
</dbReference>
<organism evidence="6 7">
    <name type="scientific">Phytophthora kernoviae</name>
    <dbReference type="NCBI Taxonomy" id="325452"/>
    <lineage>
        <taxon>Eukaryota</taxon>
        <taxon>Sar</taxon>
        <taxon>Stramenopiles</taxon>
        <taxon>Oomycota</taxon>
        <taxon>Peronosporomycetes</taxon>
        <taxon>Peronosporales</taxon>
        <taxon>Peronosporaceae</taxon>
        <taxon>Phytophthora</taxon>
    </lineage>
</organism>
<dbReference type="SUPFAM" id="SSF50044">
    <property type="entry name" value="SH3-domain"/>
    <property type="match status" value="1"/>
</dbReference>
<dbReference type="EMBL" id="MBAD02002343">
    <property type="protein sequence ID" value="RLN48197.1"/>
    <property type="molecule type" value="Genomic_DNA"/>
</dbReference>
<dbReference type="PANTHER" id="PTHR45929">
    <property type="entry name" value="JAK PATHWAY SIGNAL TRANSDUCTION ADAPTOR MOLECULE"/>
    <property type="match status" value="1"/>
</dbReference>